<evidence type="ECO:0000256" key="4">
    <source>
        <dbReference type="ARBA" id="ARBA00023172"/>
    </source>
</evidence>
<evidence type="ECO:0000313" key="8">
    <source>
        <dbReference type="Proteomes" id="UP000597444"/>
    </source>
</evidence>
<feature type="domain" description="Probable transposase IS891/IS1136/IS1341" evidence="5">
    <location>
        <begin position="174"/>
        <end position="284"/>
    </location>
</feature>
<evidence type="ECO:0000313" key="7">
    <source>
        <dbReference type="EMBL" id="GHO94853.1"/>
    </source>
</evidence>
<sequence>MLLCTKIRLEVSSQDATTLEFMQGKCRGLYNWWICKLRNGERWPGWAGAKKTLQESKQHDPELCQVYGKLLAEVYFRLDGAMQAFFRRLKAGENPGFPRVRPRHCFFTLVYPSMYIKVDGLSLRLPTGGKGKNKKHPDILANLTEEAPAGYKEVAISRDARGHYYASFVAEQEEGTCDNNSVVAFDLGIKTLATGVNEQGKVYRVGGFKGAGWYNHQLDKIRSKRDRCKKKSRRYRYLSNVYKRVSEKKRSKQRDSLHKASHLIARRMVERTVVVGNLSQRQMVMKEHRERNKHLNRAVFNEWGLYTFIQMLLYKCQLYGKDLQIVDERDTSKNCSGCGHKQPMPLWKRTYHCKECGLVMDRDENSAHNILMRFLARLGPHTPQECGVLHPDQNSVGVMEMPCPTDVQQLGLW</sequence>
<keyword evidence="3" id="KW-0238">DNA-binding</keyword>
<dbReference type="InterPro" id="IPR051491">
    <property type="entry name" value="Recombinase/Transposase-rel"/>
</dbReference>
<dbReference type="EMBL" id="BNJK01000001">
    <property type="protein sequence ID" value="GHO94853.1"/>
    <property type="molecule type" value="Genomic_DNA"/>
</dbReference>
<evidence type="ECO:0000259" key="5">
    <source>
        <dbReference type="Pfam" id="PF01385"/>
    </source>
</evidence>
<dbReference type="Proteomes" id="UP000597444">
    <property type="component" value="Unassembled WGS sequence"/>
</dbReference>
<evidence type="ECO:0000256" key="3">
    <source>
        <dbReference type="ARBA" id="ARBA00023125"/>
    </source>
</evidence>
<dbReference type="Pfam" id="PF07282">
    <property type="entry name" value="Cas12f1-like_TNB"/>
    <property type="match status" value="1"/>
</dbReference>
<name>A0A8J3N3W9_9CHLR</name>
<keyword evidence="2" id="KW-0815">Transposition</keyword>
<dbReference type="NCBIfam" id="TIGR01766">
    <property type="entry name" value="IS200/IS605 family accessory protein TnpB-like domain"/>
    <property type="match status" value="1"/>
</dbReference>
<keyword evidence="4" id="KW-0233">DNA recombination</keyword>
<accession>A0A8J3N3W9</accession>
<dbReference type="Pfam" id="PF01385">
    <property type="entry name" value="OrfB_IS605"/>
    <property type="match status" value="1"/>
</dbReference>
<protein>
    <submittedName>
        <fullName evidence="7">Transposase</fullName>
    </submittedName>
</protein>
<dbReference type="InterPro" id="IPR001959">
    <property type="entry name" value="Transposase"/>
</dbReference>
<dbReference type="PANTHER" id="PTHR36172:SF1">
    <property type="entry name" value="RESOLVASE-RELATED"/>
    <property type="match status" value="1"/>
</dbReference>
<evidence type="ECO:0000256" key="2">
    <source>
        <dbReference type="ARBA" id="ARBA00022578"/>
    </source>
</evidence>
<dbReference type="GO" id="GO:0006310">
    <property type="term" value="P:DNA recombination"/>
    <property type="evidence" value="ECO:0007669"/>
    <property type="project" value="UniProtKB-KW"/>
</dbReference>
<comment type="similarity">
    <text evidence="1">In the C-terminal section; belongs to the transposase 35 family.</text>
</comment>
<gene>
    <name evidence="7" type="ORF">KSF_049010</name>
</gene>
<dbReference type="NCBIfam" id="NF040570">
    <property type="entry name" value="guided_TnpB"/>
    <property type="match status" value="1"/>
</dbReference>
<reference evidence="7" key="1">
    <citation type="submission" date="2020-10" db="EMBL/GenBank/DDBJ databases">
        <title>Taxonomic study of unclassified bacteria belonging to the class Ktedonobacteria.</title>
        <authorList>
            <person name="Yabe S."/>
            <person name="Wang C.M."/>
            <person name="Zheng Y."/>
            <person name="Sakai Y."/>
            <person name="Cavaletti L."/>
            <person name="Monciardini P."/>
            <person name="Donadio S."/>
        </authorList>
    </citation>
    <scope>NUCLEOTIDE SEQUENCE</scope>
    <source>
        <strain evidence="7">ID150040</strain>
    </source>
</reference>
<dbReference type="RefSeq" id="WP_220205565.1">
    <property type="nucleotide sequence ID" value="NZ_BNJK01000001.1"/>
</dbReference>
<dbReference type="GO" id="GO:0032196">
    <property type="term" value="P:transposition"/>
    <property type="evidence" value="ECO:0007669"/>
    <property type="project" value="UniProtKB-KW"/>
</dbReference>
<dbReference type="AlphaFoldDB" id="A0A8J3N3W9"/>
<dbReference type="PANTHER" id="PTHR36172">
    <property type="match status" value="1"/>
</dbReference>
<organism evidence="7 8">
    <name type="scientific">Reticulibacter mediterranei</name>
    <dbReference type="NCBI Taxonomy" id="2778369"/>
    <lineage>
        <taxon>Bacteria</taxon>
        <taxon>Bacillati</taxon>
        <taxon>Chloroflexota</taxon>
        <taxon>Ktedonobacteria</taxon>
        <taxon>Ktedonobacterales</taxon>
        <taxon>Reticulibacteraceae</taxon>
        <taxon>Reticulibacter</taxon>
    </lineage>
</organism>
<proteinExistence type="inferred from homology"/>
<evidence type="ECO:0000259" key="6">
    <source>
        <dbReference type="Pfam" id="PF07282"/>
    </source>
</evidence>
<dbReference type="InterPro" id="IPR010095">
    <property type="entry name" value="Cas12f1-like_TNB"/>
</dbReference>
<dbReference type="GO" id="GO:0003677">
    <property type="term" value="F:DNA binding"/>
    <property type="evidence" value="ECO:0007669"/>
    <property type="project" value="UniProtKB-KW"/>
</dbReference>
<keyword evidence="8" id="KW-1185">Reference proteome</keyword>
<feature type="domain" description="Cas12f1-like TNB" evidence="6">
    <location>
        <begin position="306"/>
        <end position="370"/>
    </location>
</feature>
<comment type="caution">
    <text evidence="7">The sequence shown here is derived from an EMBL/GenBank/DDBJ whole genome shotgun (WGS) entry which is preliminary data.</text>
</comment>
<evidence type="ECO:0000256" key="1">
    <source>
        <dbReference type="ARBA" id="ARBA00008761"/>
    </source>
</evidence>